<protein>
    <submittedName>
        <fullName evidence="7">DNA-binding NarL/FixJ family response regulator</fullName>
    </submittedName>
</protein>
<dbReference type="InterPro" id="IPR016032">
    <property type="entry name" value="Sig_transdc_resp-reg_C-effctor"/>
</dbReference>
<evidence type="ECO:0000256" key="3">
    <source>
        <dbReference type="ARBA" id="ARBA00023163"/>
    </source>
</evidence>
<evidence type="ECO:0000259" key="5">
    <source>
        <dbReference type="PROSITE" id="PS50043"/>
    </source>
</evidence>
<dbReference type="Pfam" id="PF00072">
    <property type="entry name" value="Response_reg"/>
    <property type="match status" value="1"/>
</dbReference>
<reference evidence="7 8" key="1">
    <citation type="submission" date="2020-08" db="EMBL/GenBank/DDBJ databases">
        <title>Genomic Encyclopedia of Type Strains, Phase IV (KMG-IV): sequencing the most valuable type-strain genomes for metagenomic binning, comparative biology and taxonomic classification.</title>
        <authorList>
            <person name="Goeker M."/>
        </authorList>
    </citation>
    <scope>NUCLEOTIDE SEQUENCE [LARGE SCALE GENOMIC DNA]</scope>
    <source>
        <strain evidence="7 8">YIM 65646</strain>
    </source>
</reference>
<keyword evidence="2 7" id="KW-0238">DNA-binding</keyword>
<dbReference type="Proteomes" id="UP000548476">
    <property type="component" value="Unassembled WGS sequence"/>
</dbReference>
<sequence>MAPQRTARVVLAEDGVLIAEGIAGLLRRFGHDVVAVVGDAVKLRDAVSAYLPDLVVTDVRMPPNFSDEGLVAAIELRHRYPTMAVMVVSQYIEATYAGELLDADGDAGVGYLLKDRIADVMEFGAAVERVLAGGTVVDPLVVKQLVRRNRDPLASLSGREKDVIALMAEGRSNAAIAKTLHVSEAAVAKHVTGIFTRLGLIATEDDNRRVMAVLRYLR</sequence>
<dbReference type="PANTHER" id="PTHR43214:SF24">
    <property type="entry name" value="TRANSCRIPTIONAL REGULATORY PROTEIN NARL-RELATED"/>
    <property type="match status" value="1"/>
</dbReference>
<dbReference type="SUPFAM" id="SSF52172">
    <property type="entry name" value="CheY-like"/>
    <property type="match status" value="1"/>
</dbReference>
<evidence type="ECO:0000313" key="7">
    <source>
        <dbReference type="EMBL" id="MBB6039482.1"/>
    </source>
</evidence>
<dbReference type="GO" id="GO:0006355">
    <property type="term" value="P:regulation of DNA-templated transcription"/>
    <property type="evidence" value="ECO:0007669"/>
    <property type="project" value="InterPro"/>
</dbReference>
<dbReference type="PROSITE" id="PS50043">
    <property type="entry name" value="HTH_LUXR_2"/>
    <property type="match status" value="1"/>
</dbReference>
<dbReference type="SUPFAM" id="SSF46894">
    <property type="entry name" value="C-terminal effector domain of the bipartite response regulators"/>
    <property type="match status" value="1"/>
</dbReference>
<feature type="domain" description="HTH luxR-type" evidence="5">
    <location>
        <begin position="149"/>
        <end position="218"/>
    </location>
</feature>
<proteinExistence type="predicted"/>
<gene>
    <name evidence="7" type="ORF">HNR73_007377</name>
</gene>
<dbReference type="InterPro" id="IPR039420">
    <property type="entry name" value="WalR-like"/>
</dbReference>
<evidence type="ECO:0000256" key="1">
    <source>
        <dbReference type="ARBA" id="ARBA00023015"/>
    </source>
</evidence>
<dbReference type="Pfam" id="PF00196">
    <property type="entry name" value="GerE"/>
    <property type="match status" value="1"/>
</dbReference>
<dbReference type="GO" id="GO:0003677">
    <property type="term" value="F:DNA binding"/>
    <property type="evidence" value="ECO:0007669"/>
    <property type="project" value="UniProtKB-KW"/>
</dbReference>
<organism evidence="7 8">
    <name type="scientific">Phytomonospora endophytica</name>
    <dbReference type="NCBI Taxonomy" id="714109"/>
    <lineage>
        <taxon>Bacteria</taxon>
        <taxon>Bacillati</taxon>
        <taxon>Actinomycetota</taxon>
        <taxon>Actinomycetes</taxon>
        <taxon>Micromonosporales</taxon>
        <taxon>Micromonosporaceae</taxon>
        <taxon>Phytomonospora</taxon>
    </lineage>
</organism>
<dbReference type="AlphaFoldDB" id="A0A841G142"/>
<feature type="modified residue" description="4-aspartylphosphate" evidence="4">
    <location>
        <position position="58"/>
    </location>
</feature>
<keyword evidence="8" id="KW-1185">Reference proteome</keyword>
<dbReference type="PROSITE" id="PS50110">
    <property type="entry name" value="RESPONSE_REGULATORY"/>
    <property type="match status" value="1"/>
</dbReference>
<accession>A0A841G142</accession>
<keyword evidence="1" id="KW-0805">Transcription regulation</keyword>
<dbReference type="Gene3D" id="3.40.50.2300">
    <property type="match status" value="1"/>
</dbReference>
<dbReference type="InterPro" id="IPR036388">
    <property type="entry name" value="WH-like_DNA-bd_sf"/>
</dbReference>
<dbReference type="RefSeq" id="WP_184792559.1">
    <property type="nucleotide sequence ID" value="NZ_BONT01000084.1"/>
</dbReference>
<evidence type="ECO:0000256" key="4">
    <source>
        <dbReference type="PROSITE-ProRule" id="PRU00169"/>
    </source>
</evidence>
<dbReference type="PANTHER" id="PTHR43214">
    <property type="entry name" value="TWO-COMPONENT RESPONSE REGULATOR"/>
    <property type="match status" value="1"/>
</dbReference>
<feature type="domain" description="Response regulatory" evidence="6">
    <location>
        <begin position="8"/>
        <end position="129"/>
    </location>
</feature>
<evidence type="ECO:0000256" key="2">
    <source>
        <dbReference type="ARBA" id="ARBA00023125"/>
    </source>
</evidence>
<dbReference type="InterPro" id="IPR001789">
    <property type="entry name" value="Sig_transdc_resp-reg_receiver"/>
</dbReference>
<dbReference type="GO" id="GO:0000160">
    <property type="term" value="P:phosphorelay signal transduction system"/>
    <property type="evidence" value="ECO:0007669"/>
    <property type="project" value="InterPro"/>
</dbReference>
<keyword evidence="4" id="KW-0597">Phosphoprotein</keyword>
<keyword evidence="3" id="KW-0804">Transcription</keyword>
<evidence type="ECO:0000259" key="6">
    <source>
        <dbReference type="PROSITE" id="PS50110"/>
    </source>
</evidence>
<dbReference type="EMBL" id="JACHGT010000022">
    <property type="protein sequence ID" value="MBB6039482.1"/>
    <property type="molecule type" value="Genomic_DNA"/>
</dbReference>
<dbReference type="InterPro" id="IPR000792">
    <property type="entry name" value="Tscrpt_reg_LuxR_C"/>
</dbReference>
<name>A0A841G142_9ACTN</name>
<dbReference type="PRINTS" id="PR00038">
    <property type="entry name" value="HTHLUXR"/>
</dbReference>
<evidence type="ECO:0000313" key="8">
    <source>
        <dbReference type="Proteomes" id="UP000548476"/>
    </source>
</evidence>
<comment type="caution">
    <text evidence="7">The sequence shown here is derived from an EMBL/GenBank/DDBJ whole genome shotgun (WGS) entry which is preliminary data.</text>
</comment>
<dbReference type="Gene3D" id="1.10.10.10">
    <property type="entry name" value="Winged helix-like DNA-binding domain superfamily/Winged helix DNA-binding domain"/>
    <property type="match status" value="1"/>
</dbReference>
<dbReference type="SMART" id="SM00448">
    <property type="entry name" value="REC"/>
    <property type="match status" value="1"/>
</dbReference>
<dbReference type="SMART" id="SM00421">
    <property type="entry name" value="HTH_LUXR"/>
    <property type="match status" value="1"/>
</dbReference>
<dbReference type="InterPro" id="IPR011006">
    <property type="entry name" value="CheY-like_superfamily"/>
</dbReference>